<keyword evidence="3" id="KW-1185">Reference proteome</keyword>
<evidence type="ECO:0000313" key="2">
    <source>
        <dbReference type="EMBL" id="KAJ7613809.1"/>
    </source>
</evidence>
<protein>
    <submittedName>
        <fullName evidence="2">Uncharacterized protein</fullName>
    </submittedName>
</protein>
<name>A0AAD7FBB6_MYCRO</name>
<proteinExistence type="predicted"/>
<feature type="region of interest" description="Disordered" evidence="1">
    <location>
        <begin position="72"/>
        <end position="100"/>
    </location>
</feature>
<sequence>MFTKFQYNGTPQMYFMPKKIPKNIDTYSKQVGLFRIVETVAGLTQPEQRECCDFWFRNSEACNEKTRIQWPSSKQQKLRSRRRSRMLNGKGGWRQQGDTVKTVRNSVANITSGILHSKPTSKVLAVTVESPALVDYASSDEGSWIQCDSNCESGIVTLALSLPTTTYAAQAQSRIPDPPFRRVVGGFPQMAQTGSGHSRMCAVQRRPGRARCHSDLLAPEKWAAPSSRPPQTKNPILAASEREEAWLLAVFES</sequence>
<gene>
    <name evidence="2" type="ORF">B0H17DRAFT_1153081</name>
</gene>
<feature type="compositionally biased region" description="Basic residues" evidence="1">
    <location>
        <begin position="76"/>
        <end position="85"/>
    </location>
</feature>
<dbReference type="AlphaFoldDB" id="A0AAD7FBB6"/>
<reference evidence="2" key="1">
    <citation type="submission" date="2023-03" db="EMBL/GenBank/DDBJ databases">
        <title>Massive genome expansion in bonnet fungi (Mycena s.s.) driven by repeated elements and novel gene families across ecological guilds.</title>
        <authorList>
            <consortium name="Lawrence Berkeley National Laboratory"/>
            <person name="Harder C.B."/>
            <person name="Miyauchi S."/>
            <person name="Viragh M."/>
            <person name="Kuo A."/>
            <person name="Thoen E."/>
            <person name="Andreopoulos B."/>
            <person name="Lu D."/>
            <person name="Skrede I."/>
            <person name="Drula E."/>
            <person name="Henrissat B."/>
            <person name="Morin E."/>
            <person name="Kohler A."/>
            <person name="Barry K."/>
            <person name="LaButti K."/>
            <person name="Morin E."/>
            <person name="Salamov A."/>
            <person name="Lipzen A."/>
            <person name="Mereny Z."/>
            <person name="Hegedus B."/>
            <person name="Baldrian P."/>
            <person name="Stursova M."/>
            <person name="Weitz H."/>
            <person name="Taylor A."/>
            <person name="Grigoriev I.V."/>
            <person name="Nagy L.G."/>
            <person name="Martin F."/>
            <person name="Kauserud H."/>
        </authorList>
    </citation>
    <scope>NUCLEOTIDE SEQUENCE</scope>
    <source>
        <strain evidence="2">CBHHK067</strain>
    </source>
</reference>
<comment type="caution">
    <text evidence="2">The sequence shown here is derived from an EMBL/GenBank/DDBJ whole genome shotgun (WGS) entry which is preliminary data.</text>
</comment>
<dbReference type="EMBL" id="JARKIE010000884">
    <property type="protein sequence ID" value="KAJ7613809.1"/>
    <property type="molecule type" value="Genomic_DNA"/>
</dbReference>
<organism evidence="2 3">
    <name type="scientific">Mycena rosella</name>
    <name type="common">Pink bonnet</name>
    <name type="synonym">Agaricus rosellus</name>
    <dbReference type="NCBI Taxonomy" id="1033263"/>
    <lineage>
        <taxon>Eukaryota</taxon>
        <taxon>Fungi</taxon>
        <taxon>Dikarya</taxon>
        <taxon>Basidiomycota</taxon>
        <taxon>Agaricomycotina</taxon>
        <taxon>Agaricomycetes</taxon>
        <taxon>Agaricomycetidae</taxon>
        <taxon>Agaricales</taxon>
        <taxon>Marasmiineae</taxon>
        <taxon>Mycenaceae</taxon>
        <taxon>Mycena</taxon>
    </lineage>
</organism>
<evidence type="ECO:0000256" key="1">
    <source>
        <dbReference type="SAM" id="MobiDB-lite"/>
    </source>
</evidence>
<accession>A0AAD7FBB6</accession>
<evidence type="ECO:0000313" key="3">
    <source>
        <dbReference type="Proteomes" id="UP001221757"/>
    </source>
</evidence>
<dbReference type="Proteomes" id="UP001221757">
    <property type="component" value="Unassembled WGS sequence"/>
</dbReference>